<keyword evidence="3" id="KW-1185">Reference proteome</keyword>
<feature type="compositionally biased region" description="Low complexity" evidence="1">
    <location>
        <begin position="150"/>
        <end position="159"/>
    </location>
</feature>
<dbReference type="AlphaFoldDB" id="A0A3N4IS12"/>
<evidence type="ECO:0008006" key="4">
    <source>
        <dbReference type="Google" id="ProtNLM"/>
    </source>
</evidence>
<organism evidence="2 3">
    <name type="scientific">Ascobolus immersus RN42</name>
    <dbReference type="NCBI Taxonomy" id="1160509"/>
    <lineage>
        <taxon>Eukaryota</taxon>
        <taxon>Fungi</taxon>
        <taxon>Dikarya</taxon>
        <taxon>Ascomycota</taxon>
        <taxon>Pezizomycotina</taxon>
        <taxon>Pezizomycetes</taxon>
        <taxon>Pezizales</taxon>
        <taxon>Ascobolaceae</taxon>
        <taxon>Ascobolus</taxon>
    </lineage>
</organism>
<dbReference type="EMBL" id="ML119645">
    <property type="protein sequence ID" value="RPA88197.1"/>
    <property type="molecule type" value="Genomic_DNA"/>
</dbReference>
<dbReference type="OrthoDB" id="5411773at2759"/>
<accession>A0A3N4IS12</accession>
<sequence>MDAPGGEEVAIADQQNQTQDGNKAAEEDHQVDQITTADRQTAVREFVDFTEYLPSDISRTLNILQKMDLAYESHKTELERAAIAMSGAVPLEALTNGPTIIPVPSQLAIEHPESSSQHQHQEQQQPEQTDSNLPAPVSASTPPPPPPAATPAVPDAAAPIPESKPDADTQLTNGTDSTPAPSLTVASLFGPPGKILLPNNEYMRMRVNMSQELNRALKAREQALAEAEKMGLMSP</sequence>
<evidence type="ECO:0000313" key="2">
    <source>
        <dbReference type="EMBL" id="RPA88197.1"/>
    </source>
</evidence>
<feature type="compositionally biased region" description="Low complexity" evidence="1">
    <location>
        <begin position="114"/>
        <end position="140"/>
    </location>
</feature>
<reference evidence="2 3" key="1">
    <citation type="journal article" date="2018" name="Nat. Ecol. Evol.">
        <title>Pezizomycetes genomes reveal the molecular basis of ectomycorrhizal truffle lifestyle.</title>
        <authorList>
            <person name="Murat C."/>
            <person name="Payen T."/>
            <person name="Noel B."/>
            <person name="Kuo A."/>
            <person name="Morin E."/>
            <person name="Chen J."/>
            <person name="Kohler A."/>
            <person name="Krizsan K."/>
            <person name="Balestrini R."/>
            <person name="Da Silva C."/>
            <person name="Montanini B."/>
            <person name="Hainaut M."/>
            <person name="Levati E."/>
            <person name="Barry K.W."/>
            <person name="Belfiori B."/>
            <person name="Cichocki N."/>
            <person name="Clum A."/>
            <person name="Dockter R.B."/>
            <person name="Fauchery L."/>
            <person name="Guy J."/>
            <person name="Iotti M."/>
            <person name="Le Tacon F."/>
            <person name="Lindquist E.A."/>
            <person name="Lipzen A."/>
            <person name="Malagnac F."/>
            <person name="Mello A."/>
            <person name="Molinier V."/>
            <person name="Miyauchi S."/>
            <person name="Poulain J."/>
            <person name="Riccioni C."/>
            <person name="Rubini A."/>
            <person name="Sitrit Y."/>
            <person name="Splivallo R."/>
            <person name="Traeger S."/>
            <person name="Wang M."/>
            <person name="Zifcakova L."/>
            <person name="Wipf D."/>
            <person name="Zambonelli A."/>
            <person name="Paolocci F."/>
            <person name="Nowrousian M."/>
            <person name="Ottonello S."/>
            <person name="Baldrian P."/>
            <person name="Spatafora J.W."/>
            <person name="Henrissat B."/>
            <person name="Nagy L.G."/>
            <person name="Aury J.M."/>
            <person name="Wincker P."/>
            <person name="Grigoriev I.V."/>
            <person name="Bonfante P."/>
            <person name="Martin F.M."/>
        </authorList>
    </citation>
    <scope>NUCLEOTIDE SEQUENCE [LARGE SCALE GENOMIC DNA]</scope>
    <source>
        <strain evidence="2 3">RN42</strain>
    </source>
</reference>
<evidence type="ECO:0000313" key="3">
    <source>
        <dbReference type="Proteomes" id="UP000275078"/>
    </source>
</evidence>
<proteinExistence type="predicted"/>
<feature type="region of interest" description="Disordered" evidence="1">
    <location>
        <begin position="1"/>
        <end position="37"/>
    </location>
</feature>
<gene>
    <name evidence="2" type="ORF">BJ508DRAFT_3695</name>
</gene>
<evidence type="ECO:0000256" key="1">
    <source>
        <dbReference type="SAM" id="MobiDB-lite"/>
    </source>
</evidence>
<name>A0A3N4IS12_ASCIM</name>
<protein>
    <recommendedName>
        <fullName evidence="4">Inhibitor of growth protein N-terminal histone-binding domain-containing protein</fullName>
    </recommendedName>
</protein>
<dbReference type="Proteomes" id="UP000275078">
    <property type="component" value="Unassembled WGS sequence"/>
</dbReference>
<feature type="compositionally biased region" description="Polar residues" evidence="1">
    <location>
        <begin position="169"/>
        <end position="185"/>
    </location>
</feature>
<feature type="region of interest" description="Disordered" evidence="1">
    <location>
        <begin position="110"/>
        <end position="186"/>
    </location>
</feature>